<feature type="transmembrane region" description="Helical" evidence="1">
    <location>
        <begin position="37"/>
        <end position="56"/>
    </location>
</feature>
<comment type="caution">
    <text evidence="2">The sequence shown here is derived from an EMBL/GenBank/DDBJ whole genome shotgun (WGS) entry which is preliminary data.</text>
</comment>
<proteinExistence type="predicted"/>
<organism evidence="2 3">
    <name type="scientific">Hominiventricola aquisgranensis</name>
    <dbReference type="NCBI Taxonomy" id="3133164"/>
    <lineage>
        <taxon>Bacteria</taxon>
        <taxon>Bacillati</taxon>
        <taxon>Bacillota</taxon>
        <taxon>Clostridia</taxon>
        <taxon>Lachnospirales</taxon>
        <taxon>Lachnospiraceae</taxon>
        <taxon>Hominiventricola</taxon>
    </lineage>
</organism>
<keyword evidence="1" id="KW-0812">Transmembrane</keyword>
<keyword evidence="1" id="KW-1133">Transmembrane helix</keyword>
<keyword evidence="1" id="KW-0472">Membrane</keyword>
<keyword evidence="3" id="KW-1185">Reference proteome</keyword>
<sequence length="100" mass="10740">MKNPNVCRKIMYALIFSGLIIANGSAVLFGTGTMSPGFIMGGFVAVIGIVFGFLTVRCPHCGKLLNLKGWDTEYCSHCGESVVLEKAEKALDCKSSKEFA</sequence>
<evidence type="ECO:0000256" key="1">
    <source>
        <dbReference type="SAM" id="Phobius"/>
    </source>
</evidence>
<dbReference type="RefSeq" id="WP_349144302.1">
    <property type="nucleotide sequence ID" value="NZ_JBBMFC010000011.1"/>
</dbReference>
<accession>A0ABV1I0L2</accession>
<evidence type="ECO:0000313" key="2">
    <source>
        <dbReference type="EMBL" id="MEQ2578722.1"/>
    </source>
</evidence>
<feature type="transmembrane region" description="Helical" evidence="1">
    <location>
        <begin position="12"/>
        <end position="31"/>
    </location>
</feature>
<evidence type="ECO:0000313" key="3">
    <source>
        <dbReference type="Proteomes" id="UP001470288"/>
    </source>
</evidence>
<gene>
    <name evidence="2" type="ORF">WMO62_07695</name>
</gene>
<dbReference type="Proteomes" id="UP001470288">
    <property type="component" value="Unassembled WGS sequence"/>
</dbReference>
<dbReference type="EMBL" id="JBBMFC010000011">
    <property type="protein sequence ID" value="MEQ2578722.1"/>
    <property type="molecule type" value="Genomic_DNA"/>
</dbReference>
<evidence type="ECO:0008006" key="4">
    <source>
        <dbReference type="Google" id="ProtNLM"/>
    </source>
</evidence>
<protein>
    <recommendedName>
        <fullName evidence="4">Zinc ribbon domain-containing protein</fullName>
    </recommendedName>
</protein>
<reference evidence="2 3" key="1">
    <citation type="submission" date="2024-03" db="EMBL/GenBank/DDBJ databases">
        <title>Human intestinal bacterial collection.</title>
        <authorList>
            <person name="Pauvert C."/>
            <person name="Hitch T.C.A."/>
            <person name="Clavel T."/>
        </authorList>
    </citation>
    <scope>NUCLEOTIDE SEQUENCE [LARGE SCALE GENOMIC DNA]</scope>
    <source>
        <strain evidence="2 3">CLA-AA-H78B</strain>
    </source>
</reference>
<name>A0ABV1I0L2_9FIRM</name>